<proteinExistence type="predicted"/>
<evidence type="ECO:0000313" key="2">
    <source>
        <dbReference type="EMBL" id="KAL0463414.1"/>
    </source>
</evidence>
<comment type="caution">
    <text evidence="2">The sequence shown here is derived from an EMBL/GenBank/DDBJ whole genome shotgun (WGS) entry which is preliminary data.</text>
</comment>
<reference evidence="2" key="1">
    <citation type="submission" date="2020-06" db="EMBL/GenBank/DDBJ databases">
        <authorList>
            <person name="Li T."/>
            <person name="Hu X."/>
            <person name="Zhang T."/>
            <person name="Song X."/>
            <person name="Zhang H."/>
            <person name="Dai N."/>
            <person name="Sheng W."/>
            <person name="Hou X."/>
            <person name="Wei L."/>
        </authorList>
    </citation>
    <scope>NUCLEOTIDE SEQUENCE</scope>
    <source>
        <strain evidence="2">KEN1</strain>
        <tissue evidence="2">Leaf</tissue>
    </source>
</reference>
<name>A0AAW2YCF6_9LAMI</name>
<reference evidence="2" key="2">
    <citation type="journal article" date="2024" name="Plant">
        <title>Genomic evolution and insights into agronomic trait innovations of Sesamum species.</title>
        <authorList>
            <person name="Miao H."/>
            <person name="Wang L."/>
            <person name="Qu L."/>
            <person name="Liu H."/>
            <person name="Sun Y."/>
            <person name="Le M."/>
            <person name="Wang Q."/>
            <person name="Wei S."/>
            <person name="Zheng Y."/>
            <person name="Lin W."/>
            <person name="Duan Y."/>
            <person name="Cao H."/>
            <person name="Xiong S."/>
            <person name="Wang X."/>
            <person name="Wei L."/>
            <person name="Li C."/>
            <person name="Ma Q."/>
            <person name="Ju M."/>
            <person name="Zhao R."/>
            <person name="Li G."/>
            <person name="Mu C."/>
            <person name="Tian Q."/>
            <person name="Mei H."/>
            <person name="Zhang T."/>
            <person name="Gao T."/>
            <person name="Zhang H."/>
        </authorList>
    </citation>
    <scope>NUCLEOTIDE SEQUENCE</scope>
    <source>
        <strain evidence="2">KEN1</strain>
    </source>
</reference>
<feature type="region of interest" description="Disordered" evidence="1">
    <location>
        <begin position="1"/>
        <end position="92"/>
    </location>
</feature>
<sequence>MVSATGEIAKVTMFEEVSHSSTGGQKNDDATTAVADSSTGARTEAASGASKSVDTSAPSAQAKAASGSGMSVDASAPSAAAGAGKSVDASAAVEQGTDSLHNFELSISLDALQKFRGPKGVKAGFMVRKQRIEANLGRKVPEDDGRKHDRALTVTEYMKTEGLL</sequence>
<protein>
    <submittedName>
        <fullName evidence="2">Protein RTF1</fullName>
    </submittedName>
</protein>
<organism evidence="2">
    <name type="scientific">Sesamum latifolium</name>
    <dbReference type="NCBI Taxonomy" id="2727402"/>
    <lineage>
        <taxon>Eukaryota</taxon>
        <taxon>Viridiplantae</taxon>
        <taxon>Streptophyta</taxon>
        <taxon>Embryophyta</taxon>
        <taxon>Tracheophyta</taxon>
        <taxon>Spermatophyta</taxon>
        <taxon>Magnoliopsida</taxon>
        <taxon>eudicotyledons</taxon>
        <taxon>Gunneridae</taxon>
        <taxon>Pentapetalae</taxon>
        <taxon>asterids</taxon>
        <taxon>lamiids</taxon>
        <taxon>Lamiales</taxon>
        <taxon>Pedaliaceae</taxon>
        <taxon>Sesamum</taxon>
    </lineage>
</organism>
<feature type="compositionally biased region" description="Polar residues" evidence="1">
    <location>
        <begin position="49"/>
        <end position="59"/>
    </location>
</feature>
<accession>A0AAW2YCF6</accession>
<gene>
    <name evidence="2" type="ORF">Slati_0229000</name>
</gene>
<dbReference type="AlphaFoldDB" id="A0AAW2YCF6"/>
<feature type="compositionally biased region" description="Low complexity" evidence="1">
    <location>
        <begin position="74"/>
        <end position="84"/>
    </location>
</feature>
<dbReference type="EMBL" id="JACGWN010000001">
    <property type="protein sequence ID" value="KAL0463414.1"/>
    <property type="molecule type" value="Genomic_DNA"/>
</dbReference>
<evidence type="ECO:0000256" key="1">
    <source>
        <dbReference type="SAM" id="MobiDB-lite"/>
    </source>
</evidence>